<dbReference type="FunFam" id="3.40.605.10:FF:000007">
    <property type="entry name" value="NAD/NADP-dependent betaine aldehyde dehydrogenase"/>
    <property type="match status" value="1"/>
</dbReference>
<keyword evidence="7" id="KW-1185">Reference proteome</keyword>
<dbReference type="AlphaFoldDB" id="A0A1I5H1N3"/>
<evidence type="ECO:0000256" key="4">
    <source>
        <dbReference type="RuleBase" id="RU003345"/>
    </source>
</evidence>
<evidence type="ECO:0000313" key="6">
    <source>
        <dbReference type="EMBL" id="SFO42162.1"/>
    </source>
</evidence>
<protein>
    <submittedName>
        <fullName evidence="6">Acyl-CoA reductase</fullName>
    </submittedName>
</protein>
<dbReference type="STRING" id="260086.SAMN05216207_105515"/>
<gene>
    <name evidence="6" type="ORF">SAMN05216207_105515</name>
</gene>
<dbReference type="GO" id="GO:0016620">
    <property type="term" value="F:oxidoreductase activity, acting on the aldehyde or oxo group of donors, NAD or NADP as acceptor"/>
    <property type="evidence" value="ECO:0007669"/>
    <property type="project" value="InterPro"/>
</dbReference>
<evidence type="ECO:0000313" key="7">
    <source>
        <dbReference type="Proteomes" id="UP000199614"/>
    </source>
</evidence>
<dbReference type="RefSeq" id="WP_245773895.1">
    <property type="nucleotide sequence ID" value="NZ_FOUY01000055.1"/>
</dbReference>
<accession>A0A1I5H1N3</accession>
<name>A0A1I5H1N3_PSUAM</name>
<evidence type="ECO:0000256" key="3">
    <source>
        <dbReference type="PROSITE-ProRule" id="PRU10007"/>
    </source>
</evidence>
<sequence length="509" mass="55030">MTITDDAQAGPEGPVHQRMFAPEYGHLVGGQWCPGRSGKTIDLRNPATGEILSRIQAGNAEDATKAVDAAARAFPAWSQTTPGERQAILYEMARRMRTDLEHYAQLETLNNGKPIMEARHFDLPMAIEQFEIFAGAPWRLHGESLNTPDGVGIIHREAMGVVAQIIPWNVPMIMMAAKVAPALAAGNTIVLKPSEIVCLSVLEFFNRMADLLPPGVVNVVTGYGPDLGEALVTDPRVRKVAFTGSRPTARKLIEYASVNIIPQTMELGGKSASIVCEDADIAAAAEGAAMSMILNKGEVCLAGSRVLVHRTVRDEFVEHLQRFLSRVKIGDPTAEDTQLGAQASKMQMDKVMGYLELGPQEGASILTGGHAASVAGLEGGLFVEPTIFTDVDNSMRIAQEEIFGPVSTIQTWSDEDEMLALANDSVYGLGGGLWTRDLGRAHRLARALETGTIWVNKYYNFVGNMPIGGYKQSGFGREFSDEVLNHYTLTKSVVIDLDGGYQGTFGPLD</sequence>
<dbReference type="InterPro" id="IPR016162">
    <property type="entry name" value="Ald_DH_N"/>
</dbReference>
<dbReference type="InterPro" id="IPR015590">
    <property type="entry name" value="Aldehyde_DH_dom"/>
</dbReference>
<feature type="active site" evidence="3">
    <location>
        <position position="266"/>
    </location>
</feature>
<feature type="domain" description="Aldehyde dehydrogenase" evidence="5">
    <location>
        <begin position="32"/>
        <end position="493"/>
    </location>
</feature>
<evidence type="ECO:0000256" key="1">
    <source>
        <dbReference type="ARBA" id="ARBA00009986"/>
    </source>
</evidence>
<dbReference type="Proteomes" id="UP000199614">
    <property type="component" value="Unassembled WGS sequence"/>
</dbReference>
<dbReference type="EMBL" id="FOUY01000055">
    <property type="protein sequence ID" value="SFO42162.1"/>
    <property type="molecule type" value="Genomic_DNA"/>
</dbReference>
<dbReference type="InterPro" id="IPR016161">
    <property type="entry name" value="Ald_DH/histidinol_DH"/>
</dbReference>
<evidence type="ECO:0000256" key="2">
    <source>
        <dbReference type="ARBA" id="ARBA00023002"/>
    </source>
</evidence>
<organism evidence="6 7">
    <name type="scientific">Pseudonocardia ammonioxydans</name>
    <dbReference type="NCBI Taxonomy" id="260086"/>
    <lineage>
        <taxon>Bacteria</taxon>
        <taxon>Bacillati</taxon>
        <taxon>Actinomycetota</taxon>
        <taxon>Actinomycetes</taxon>
        <taxon>Pseudonocardiales</taxon>
        <taxon>Pseudonocardiaceae</taxon>
        <taxon>Pseudonocardia</taxon>
    </lineage>
</organism>
<keyword evidence="2 4" id="KW-0560">Oxidoreductase</keyword>
<dbReference type="PANTHER" id="PTHR11699">
    <property type="entry name" value="ALDEHYDE DEHYDROGENASE-RELATED"/>
    <property type="match status" value="1"/>
</dbReference>
<evidence type="ECO:0000259" key="5">
    <source>
        <dbReference type="Pfam" id="PF00171"/>
    </source>
</evidence>
<dbReference type="Pfam" id="PF00171">
    <property type="entry name" value="Aldedh"/>
    <property type="match status" value="1"/>
</dbReference>
<dbReference type="FunFam" id="3.40.309.10:FF:000012">
    <property type="entry name" value="Betaine aldehyde dehydrogenase"/>
    <property type="match status" value="1"/>
</dbReference>
<dbReference type="PROSITE" id="PS00687">
    <property type="entry name" value="ALDEHYDE_DEHYDR_GLU"/>
    <property type="match status" value="1"/>
</dbReference>
<dbReference type="Gene3D" id="3.40.605.10">
    <property type="entry name" value="Aldehyde Dehydrogenase, Chain A, domain 1"/>
    <property type="match status" value="1"/>
</dbReference>
<dbReference type="InterPro" id="IPR016163">
    <property type="entry name" value="Ald_DH_C"/>
</dbReference>
<proteinExistence type="inferred from homology"/>
<dbReference type="SUPFAM" id="SSF53720">
    <property type="entry name" value="ALDH-like"/>
    <property type="match status" value="1"/>
</dbReference>
<dbReference type="Gene3D" id="3.40.309.10">
    <property type="entry name" value="Aldehyde Dehydrogenase, Chain A, domain 2"/>
    <property type="match status" value="1"/>
</dbReference>
<dbReference type="InterPro" id="IPR029510">
    <property type="entry name" value="Ald_DH_CS_GLU"/>
</dbReference>
<reference evidence="6 7" key="1">
    <citation type="submission" date="2016-10" db="EMBL/GenBank/DDBJ databases">
        <authorList>
            <person name="de Groot N.N."/>
        </authorList>
    </citation>
    <scope>NUCLEOTIDE SEQUENCE [LARGE SCALE GENOMIC DNA]</scope>
    <source>
        <strain evidence="6 7">CGMCC 4.1877</strain>
    </source>
</reference>
<comment type="similarity">
    <text evidence="1 4">Belongs to the aldehyde dehydrogenase family.</text>
</comment>